<organism evidence="1 2">
    <name type="scientific">Tautonia plasticadhaerens</name>
    <dbReference type="NCBI Taxonomy" id="2527974"/>
    <lineage>
        <taxon>Bacteria</taxon>
        <taxon>Pseudomonadati</taxon>
        <taxon>Planctomycetota</taxon>
        <taxon>Planctomycetia</taxon>
        <taxon>Isosphaerales</taxon>
        <taxon>Isosphaeraceae</taxon>
        <taxon>Tautonia</taxon>
    </lineage>
</organism>
<dbReference type="KEGG" id="tpla:ElP_69920"/>
<reference evidence="1 2" key="1">
    <citation type="submission" date="2019-02" db="EMBL/GenBank/DDBJ databases">
        <title>Deep-cultivation of Planctomycetes and their phenomic and genomic characterization uncovers novel biology.</title>
        <authorList>
            <person name="Wiegand S."/>
            <person name="Jogler M."/>
            <person name="Boedeker C."/>
            <person name="Pinto D."/>
            <person name="Vollmers J."/>
            <person name="Rivas-Marin E."/>
            <person name="Kohn T."/>
            <person name="Peeters S.H."/>
            <person name="Heuer A."/>
            <person name="Rast P."/>
            <person name="Oberbeckmann S."/>
            <person name="Bunk B."/>
            <person name="Jeske O."/>
            <person name="Meyerdierks A."/>
            <person name="Storesund J.E."/>
            <person name="Kallscheuer N."/>
            <person name="Luecker S."/>
            <person name="Lage O.M."/>
            <person name="Pohl T."/>
            <person name="Merkel B.J."/>
            <person name="Hornburger P."/>
            <person name="Mueller R.-W."/>
            <person name="Bruemmer F."/>
            <person name="Labrenz M."/>
            <person name="Spormann A.M."/>
            <person name="Op den Camp H."/>
            <person name="Overmann J."/>
            <person name="Amann R."/>
            <person name="Jetten M.S.M."/>
            <person name="Mascher T."/>
            <person name="Medema M.H."/>
            <person name="Devos D.P."/>
            <person name="Kaster A.-K."/>
            <person name="Ovreas L."/>
            <person name="Rohde M."/>
            <person name="Galperin M.Y."/>
            <person name="Jogler C."/>
        </authorList>
    </citation>
    <scope>NUCLEOTIDE SEQUENCE [LARGE SCALE GENOMIC DNA]</scope>
    <source>
        <strain evidence="1 2">ElP</strain>
    </source>
</reference>
<dbReference type="Proteomes" id="UP000317835">
    <property type="component" value="Chromosome"/>
</dbReference>
<dbReference type="AlphaFoldDB" id="A0A518HDV5"/>
<evidence type="ECO:0000313" key="2">
    <source>
        <dbReference type="Proteomes" id="UP000317835"/>
    </source>
</evidence>
<keyword evidence="2" id="KW-1185">Reference proteome</keyword>
<accession>A0A518HDV5</accession>
<dbReference type="RefSeq" id="WP_145277998.1">
    <property type="nucleotide sequence ID" value="NZ_CP036426.1"/>
</dbReference>
<name>A0A518HDV5_9BACT</name>
<sequence length="184" mass="18747">MRRSKSVRPQVEGLESLVFLSGVANPALAERIAAARQAAALGAARPGADLTSPDLSGSARGTYRLDLAADGSSGTFQVQGIGQIRGLGPARVSATYTASQSSSPDTMAVTLTSRHGSLTLLVARSAGTPDPDASTARFRYQVTSGTGSLSQADGTGILDMTLRPQARTLGTTGQMSLSISPDPA</sequence>
<dbReference type="EMBL" id="CP036426">
    <property type="protein sequence ID" value="QDV39031.1"/>
    <property type="molecule type" value="Genomic_DNA"/>
</dbReference>
<gene>
    <name evidence="1" type="ORF">ElP_69920</name>
</gene>
<protein>
    <submittedName>
        <fullName evidence="1">Uncharacterized protein</fullName>
    </submittedName>
</protein>
<proteinExistence type="predicted"/>
<dbReference type="OrthoDB" id="9833874at2"/>
<evidence type="ECO:0000313" key="1">
    <source>
        <dbReference type="EMBL" id="QDV39031.1"/>
    </source>
</evidence>